<evidence type="ECO:0000256" key="8">
    <source>
        <dbReference type="SAM" id="Phobius"/>
    </source>
</evidence>
<feature type="transmembrane region" description="Helical" evidence="8">
    <location>
        <begin position="18"/>
        <end position="38"/>
    </location>
</feature>
<evidence type="ECO:0000313" key="11">
    <source>
        <dbReference type="Proteomes" id="UP000650424"/>
    </source>
</evidence>
<proteinExistence type="predicted"/>
<comment type="caution">
    <text evidence="10">The sequence shown here is derived from an EMBL/GenBank/DDBJ whole genome shotgun (WGS) entry which is preliminary data.</text>
</comment>
<feature type="transmembrane region" description="Helical" evidence="8">
    <location>
        <begin position="126"/>
        <end position="154"/>
    </location>
</feature>
<organism evidence="10 11">
    <name type="scientific">Undibacterium hunanense</name>
    <dbReference type="NCBI Taxonomy" id="2762292"/>
    <lineage>
        <taxon>Bacteria</taxon>
        <taxon>Pseudomonadati</taxon>
        <taxon>Pseudomonadota</taxon>
        <taxon>Betaproteobacteria</taxon>
        <taxon>Burkholderiales</taxon>
        <taxon>Oxalobacteraceae</taxon>
        <taxon>Undibacterium</taxon>
    </lineage>
</organism>
<evidence type="ECO:0000313" key="10">
    <source>
        <dbReference type="EMBL" id="MBC3916261.1"/>
    </source>
</evidence>
<feature type="domain" description="Glycosyltransferase RgtA/B/C/D-like" evidence="9">
    <location>
        <begin position="74"/>
        <end position="236"/>
    </location>
</feature>
<dbReference type="InterPro" id="IPR050297">
    <property type="entry name" value="LipidA_mod_glycosyltrf_83"/>
</dbReference>
<dbReference type="RefSeq" id="WP_186945492.1">
    <property type="nucleotide sequence ID" value="NZ_JACOGF010000001.1"/>
</dbReference>
<evidence type="ECO:0000259" key="9">
    <source>
        <dbReference type="Pfam" id="PF13231"/>
    </source>
</evidence>
<evidence type="ECO:0000256" key="7">
    <source>
        <dbReference type="ARBA" id="ARBA00023136"/>
    </source>
</evidence>
<sequence>MSFVQSSQKVQLPDIPAWLVWLLAFFFLAYGLGAYPILDNNEGLYAEIPREMLAVGDWHNWIIPHLNGLAYMEKPPLLYWLTAFSFALFGEHEWAARLVPALSALGCVGLMMWFGRQIARPNAAKLAALMFISGLGVIAMSRTLMFDMLLTVMLTGALMSGYLYSISGEKKRLYWSMAFLALALLAKGFVAIILFGAVTFTYTILLASSVRDFFSRLAGWLNWRGLGLFFLIAAPWHIAAIMAEPIFAWFYFINEHVLRFLGKREPHDYYAGAWWYYLPRMIIYLFPWSFFLPLLLFVKAVQQTPRSLRSFMSCAWIIPVLFFSLSSAKANYYLVVVMPLAALQLAIALEDRAMVSAWTRGLVALVLAGIFAALAWWADGGKGAWLATLSIYGLGGMRFVHWCLVAMAVLSAGIGVLVWRYPRTGVLPFVALPAMILFTAIGVLQASAGWTSTLPMTVELQNNKSGREVFLYRVFENQSSLPFYLKKPVRIIDSRSSDLFWGNKLHKNEIVVTDTMFDKISDDKKVSIIVLDEDLPHFSDKRYASKFVSSKKIGRSTLFVN</sequence>
<name>A0ABR6ZK33_9BURK</name>
<accession>A0ABR6ZK33</accession>
<evidence type="ECO:0000256" key="2">
    <source>
        <dbReference type="ARBA" id="ARBA00022475"/>
    </source>
</evidence>
<feature type="transmembrane region" description="Helical" evidence="8">
    <location>
        <begin position="174"/>
        <end position="207"/>
    </location>
</feature>
<keyword evidence="2" id="KW-1003">Cell membrane</keyword>
<dbReference type="InterPro" id="IPR038731">
    <property type="entry name" value="RgtA/B/C-like"/>
</dbReference>
<dbReference type="PANTHER" id="PTHR33908:SF3">
    <property type="entry name" value="UNDECAPRENYL PHOSPHATE-ALPHA-4-AMINO-4-DEOXY-L-ARABINOSE ARABINOSYL TRANSFERASE"/>
    <property type="match status" value="1"/>
</dbReference>
<feature type="transmembrane region" description="Helical" evidence="8">
    <location>
        <begin position="273"/>
        <end position="298"/>
    </location>
</feature>
<keyword evidence="11" id="KW-1185">Reference proteome</keyword>
<keyword evidence="4" id="KW-0808">Transferase</keyword>
<keyword evidence="5 8" id="KW-0812">Transmembrane</keyword>
<dbReference type="Proteomes" id="UP000650424">
    <property type="component" value="Unassembled WGS sequence"/>
</dbReference>
<feature type="transmembrane region" description="Helical" evidence="8">
    <location>
        <begin position="310"/>
        <end position="326"/>
    </location>
</feature>
<gene>
    <name evidence="10" type="ORF">H8L32_02065</name>
</gene>
<keyword evidence="7 8" id="KW-0472">Membrane</keyword>
<evidence type="ECO:0000256" key="3">
    <source>
        <dbReference type="ARBA" id="ARBA00022676"/>
    </source>
</evidence>
<feature type="transmembrane region" description="Helical" evidence="8">
    <location>
        <begin position="361"/>
        <end position="379"/>
    </location>
</feature>
<protein>
    <submittedName>
        <fullName evidence="10">Glycosyltransferase family 39 protein</fullName>
    </submittedName>
</protein>
<evidence type="ECO:0000256" key="5">
    <source>
        <dbReference type="ARBA" id="ARBA00022692"/>
    </source>
</evidence>
<dbReference type="Pfam" id="PF13231">
    <property type="entry name" value="PMT_2"/>
    <property type="match status" value="1"/>
</dbReference>
<feature type="transmembrane region" description="Helical" evidence="8">
    <location>
        <begin position="426"/>
        <end position="450"/>
    </location>
</feature>
<keyword evidence="3" id="KW-0328">Glycosyltransferase</keyword>
<comment type="subcellular location">
    <subcellularLocation>
        <location evidence="1">Cell membrane</location>
        <topology evidence="1">Multi-pass membrane protein</topology>
    </subcellularLocation>
</comment>
<feature type="transmembrane region" description="Helical" evidence="8">
    <location>
        <begin position="399"/>
        <end position="419"/>
    </location>
</feature>
<dbReference type="PANTHER" id="PTHR33908">
    <property type="entry name" value="MANNOSYLTRANSFERASE YKCB-RELATED"/>
    <property type="match status" value="1"/>
</dbReference>
<evidence type="ECO:0000256" key="6">
    <source>
        <dbReference type="ARBA" id="ARBA00022989"/>
    </source>
</evidence>
<evidence type="ECO:0000256" key="4">
    <source>
        <dbReference type="ARBA" id="ARBA00022679"/>
    </source>
</evidence>
<evidence type="ECO:0000256" key="1">
    <source>
        <dbReference type="ARBA" id="ARBA00004651"/>
    </source>
</evidence>
<dbReference type="EMBL" id="JACOGF010000001">
    <property type="protein sequence ID" value="MBC3916261.1"/>
    <property type="molecule type" value="Genomic_DNA"/>
</dbReference>
<reference evidence="10 11" key="1">
    <citation type="submission" date="2020-08" db="EMBL/GenBank/DDBJ databases">
        <title>Novel species isolated from subtropical streams in China.</title>
        <authorList>
            <person name="Lu H."/>
        </authorList>
    </citation>
    <scope>NUCLEOTIDE SEQUENCE [LARGE SCALE GENOMIC DNA]</scope>
    <source>
        <strain evidence="10 11">CY18W</strain>
    </source>
</reference>
<feature type="transmembrane region" description="Helical" evidence="8">
    <location>
        <begin position="228"/>
        <end position="253"/>
    </location>
</feature>
<keyword evidence="6 8" id="KW-1133">Transmembrane helix</keyword>